<dbReference type="Proteomes" id="UP000012040">
    <property type="component" value="Chromosome"/>
</dbReference>
<reference evidence="1 2" key="1">
    <citation type="journal article" date="2013" name="ISME J.">
        <title>By their genes ye shall know them: genomic signatures of predatory bacteria.</title>
        <authorList>
            <person name="Pasternak Z."/>
            <person name="Pietrokovski S."/>
            <person name="Rotem O."/>
            <person name="Gophna U."/>
            <person name="Lurie-Weinberger M.N."/>
            <person name="Jurkevitch E."/>
        </authorList>
    </citation>
    <scope>NUCLEOTIDE SEQUENCE [LARGE SCALE GENOMIC DNA]</scope>
    <source>
        <strain evidence="1 2">JSS</strain>
    </source>
</reference>
<dbReference type="RefSeq" id="WP_015470367.1">
    <property type="nucleotide sequence ID" value="NC_020813.1"/>
</dbReference>
<dbReference type="KEGG" id="bex:A11Q_1661"/>
<keyword evidence="2" id="KW-1185">Reference proteome</keyword>
<dbReference type="AlphaFoldDB" id="M4V8Z2"/>
<accession>M4V8Z2</accession>
<evidence type="ECO:0000313" key="1">
    <source>
        <dbReference type="EMBL" id="AGH95877.1"/>
    </source>
</evidence>
<dbReference type="STRING" id="1184267.A11Q_1661"/>
<sequence>MNQRKKIGLTLFMVVAGAVAVNELVIQNSSQEQNRGVANVGERFQPEQIKWEQELAKTVAQDPSGKILIGKKPNLQEKLLFGALEGKYEASVVNGKLLKIALLPNQTPVTLKTDQLIKQHGSVFKDAQSYEVVNSDAQHENILLKNSQGQEIGKVSIERNDQGRVLNIEIQ</sequence>
<protein>
    <submittedName>
        <fullName evidence="1">Uncharacterized protein</fullName>
    </submittedName>
</protein>
<evidence type="ECO:0000313" key="2">
    <source>
        <dbReference type="Proteomes" id="UP000012040"/>
    </source>
</evidence>
<dbReference type="HOGENOM" id="CLU_1559957_0_0_7"/>
<dbReference type="eggNOG" id="ENOG50309XF">
    <property type="taxonomic scope" value="Bacteria"/>
</dbReference>
<proteinExistence type="predicted"/>
<name>M4V8Z2_9BACT</name>
<dbReference type="PATRIC" id="fig|1184267.3.peg.1682"/>
<organism evidence="1 2">
    <name type="scientific">Pseudobdellovibrio exovorus JSS</name>
    <dbReference type="NCBI Taxonomy" id="1184267"/>
    <lineage>
        <taxon>Bacteria</taxon>
        <taxon>Pseudomonadati</taxon>
        <taxon>Bdellovibrionota</taxon>
        <taxon>Bdellovibrionia</taxon>
        <taxon>Bdellovibrionales</taxon>
        <taxon>Pseudobdellovibrionaceae</taxon>
        <taxon>Pseudobdellovibrio</taxon>
    </lineage>
</organism>
<gene>
    <name evidence="1" type="ORF">A11Q_1661</name>
</gene>
<dbReference type="EMBL" id="CP003537">
    <property type="protein sequence ID" value="AGH95877.1"/>
    <property type="molecule type" value="Genomic_DNA"/>
</dbReference>